<organism evidence="1 2">
    <name type="scientific">Stentor coeruleus</name>
    <dbReference type="NCBI Taxonomy" id="5963"/>
    <lineage>
        <taxon>Eukaryota</taxon>
        <taxon>Sar</taxon>
        <taxon>Alveolata</taxon>
        <taxon>Ciliophora</taxon>
        <taxon>Postciliodesmatophora</taxon>
        <taxon>Heterotrichea</taxon>
        <taxon>Heterotrichida</taxon>
        <taxon>Stentoridae</taxon>
        <taxon>Stentor</taxon>
    </lineage>
</organism>
<accession>A0A1R2C0C6</accession>
<sequence length="214" mass="24742">MGCMETHLDCPVEELELIKKEMKLPYDIESPSKIDIVHRKYSLGGKINQDQWEQIKSALNFPNDLSFSESFYNSFCENGEYSLRGLVLLGILLSYGNFTDKALLIFEIMDLEYQNILTKADLESLVSELIDISVNKISLLVEQDAKVQKYIRSLKSVEERGKKVILRRFCKGSMIKITRDEFVERFYKSKCVGLLTTRGIRKLLYGLLYENPKS</sequence>
<name>A0A1R2C0C6_9CILI</name>
<keyword evidence="2" id="KW-1185">Reference proteome</keyword>
<dbReference type="AlphaFoldDB" id="A0A1R2C0C6"/>
<comment type="caution">
    <text evidence="1">The sequence shown here is derived from an EMBL/GenBank/DDBJ whole genome shotgun (WGS) entry which is preliminary data.</text>
</comment>
<protein>
    <submittedName>
        <fullName evidence="1">Uncharacterized protein</fullName>
    </submittedName>
</protein>
<reference evidence="1 2" key="1">
    <citation type="submission" date="2016-11" db="EMBL/GenBank/DDBJ databases">
        <title>The macronuclear genome of Stentor coeruleus: a giant cell with tiny introns.</title>
        <authorList>
            <person name="Slabodnick M."/>
            <person name="Ruby J.G."/>
            <person name="Reiff S.B."/>
            <person name="Swart E.C."/>
            <person name="Gosai S."/>
            <person name="Prabakaran S."/>
            <person name="Witkowska E."/>
            <person name="Larue G.E."/>
            <person name="Fisher S."/>
            <person name="Freeman R.M."/>
            <person name="Gunawardena J."/>
            <person name="Chu W."/>
            <person name="Stover N.A."/>
            <person name="Gregory B.D."/>
            <person name="Nowacki M."/>
            <person name="Derisi J."/>
            <person name="Roy S.W."/>
            <person name="Marshall W.F."/>
            <person name="Sood P."/>
        </authorList>
    </citation>
    <scope>NUCLEOTIDE SEQUENCE [LARGE SCALE GENOMIC DNA]</scope>
    <source>
        <strain evidence="1">WM001</strain>
    </source>
</reference>
<gene>
    <name evidence="1" type="ORF">SteCoe_16922</name>
</gene>
<evidence type="ECO:0000313" key="2">
    <source>
        <dbReference type="Proteomes" id="UP000187209"/>
    </source>
</evidence>
<proteinExistence type="predicted"/>
<dbReference type="Proteomes" id="UP000187209">
    <property type="component" value="Unassembled WGS sequence"/>
</dbReference>
<evidence type="ECO:0000313" key="1">
    <source>
        <dbReference type="EMBL" id="OMJ82385.1"/>
    </source>
</evidence>
<dbReference type="EMBL" id="MPUH01000342">
    <property type="protein sequence ID" value="OMJ82385.1"/>
    <property type="molecule type" value="Genomic_DNA"/>
</dbReference>